<dbReference type="InterPro" id="IPR036397">
    <property type="entry name" value="RNaseH_sf"/>
</dbReference>
<dbReference type="NCBIfam" id="NF000595">
    <property type="entry name" value="PRK00015.1-3"/>
    <property type="match status" value="1"/>
</dbReference>
<dbReference type="Pfam" id="PF01351">
    <property type="entry name" value="RNase_HII"/>
    <property type="match status" value="1"/>
</dbReference>
<keyword evidence="13 14" id="KW-0464">Manganese</keyword>
<dbReference type="EMBL" id="LAQU01000012">
    <property type="protein sequence ID" value="KKB63191.1"/>
    <property type="molecule type" value="Genomic_DNA"/>
</dbReference>
<evidence type="ECO:0000256" key="13">
    <source>
        <dbReference type="ARBA" id="ARBA00023211"/>
    </source>
</evidence>
<evidence type="ECO:0000256" key="3">
    <source>
        <dbReference type="ARBA" id="ARBA00004065"/>
    </source>
</evidence>
<feature type="binding site" evidence="14 15">
    <location>
        <position position="32"/>
    </location>
    <ligand>
        <name>a divalent metal cation</name>
        <dbReference type="ChEBI" id="CHEBI:60240"/>
    </ligand>
</feature>
<evidence type="ECO:0000256" key="12">
    <source>
        <dbReference type="ARBA" id="ARBA00022801"/>
    </source>
</evidence>
<feature type="binding site" evidence="14 15">
    <location>
        <position position="33"/>
    </location>
    <ligand>
        <name>a divalent metal cation</name>
        <dbReference type="ChEBI" id="CHEBI:60240"/>
    </ligand>
</feature>
<dbReference type="GO" id="GO:0043137">
    <property type="term" value="P:DNA replication, removal of RNA primer"/>
    <property type="evidence" value="ECO:0007669"/>
    <property type="project" value="TreeGrafter"/>
</dbReference>
<reference evidence="18 19" key="1">
    <citation type="submission" date="2015-03" db="EMBL/GenBank/DDBJ databases">
        <title>Draft Genome Sequence of Burkholderia andropogonis type strain ICMP2807, isolated from Sorghum bicolor.</title>
        <authorList>
            <person name="Lopes-Santos L."/>
            <person name="Castro D.B."/>
            <person name="Ottoboni L.M."/>
            <person name="Park D."/>
            <person name="Weirc B.S."/>
            <person name="Destefano S.A."/>
        </authorList>
    </citation>
    <scope>NUCLEOTIDE SEQUENCE [LARGE SCALE GENOMIC DNA]</scope>
    <source>
        <strain evidence="18 19">ICMP2807</strain>
    </source>
</reference>
<dbReference type="Proteomes" id="UP000033618">
    <property type="component" value="Unassembled WGS sequence"/>
</dbReference>
<organism evidence="18 19">
    <name type="scientific">Robbsia andropogonis</name>
    <dbReference type="NCBI Taxonomy" id="28092"/>
    <lineage>
        <taxon>Bacteria</taxon>
        <taxon>Pseudomonadati</taxon>
        <taxon>Pseudomonadota</taxon>
        <taxon>Betaproteobacteria</taxon>
        <taxon>Burkholderiales</taxon>
        <taxon>Burkholderiaceae</taxon>
        <taxon>Robbsia</taxon>
    </lineage>
</organism>
<evidence type="ECO:0000313" key="19">
    <source>
        <dbReference type="Proteomes" id="UP000033618"/>
    </source>
</evidence>
<comment type="cofactor">
    <cofactor evidence="14 15">
        <name>Mn(2+)</name>
        <dbReference type="ChEBI" id="CHEBI:29035"/>
    </cofactor>
    <cofactor evidence="14 15">
        <name>Mg(2+)</name>
        <dbReference type="ChEBI" id="CHEBI:18420"/>
    </cofactor>
    <text evidence="14 15">Manganese or magnesium. Binds 1 divalent metal ion per monomer in the absence of substrate. May bind a second metal ion after substrate binding.</text>
</comment>
<keyword evidence="9 14" id="KW-0540">Nuclease</keyword>
<dbReference type="Gene3D" id="3.30.420.10">
    <property type="entry name" value="Ribonuclease H-like superfamily/Ribonuclease H"/>
    <property type="match status" value="1"/>
</dbReference>
<evidence type="ECO:0000256" key="6">
    <source>
        <dbReference type="ARBA" id="ARBA00012180"/>
    </source>
</evidence>
<dbReference type="RefSeq" id="WP_046153056.1">
    <property type="nucleotide sequence ID" value="NZ_CADFGU010000002.1"/>
</dbReference>
<keyword evidence="8 14" id="KW-0963">Cytoplasm</keyword>
<evidence type="ECO:0000256" key="15">
    <source>
        <dbReference type="PROSITE-ProRule" id="PRU01319"/>
    </source>
</evidence>
<dbReference type="GO" id="GO:0003723">
    <property type="term" value="F:RNA binding"/>
    <property type="evidence" value="ECO:0007669"/>
    <property type="project" value="UniProtKB-UniRule"/>
</dbReference>
<evidence type="ECO:0000256" key="10">
    <source>
        <dbReference type="ARBA" id="ARBA00022723"/>
    </source>
</evidence>
<comment type="catalytic activity">
    <reaction evidence="1 14 15 16">
        <text>Endonucleolytic cleavage to 5'-phosphomonoester.</text>
        <dbReference type="EC" id="3.1.26.4"/>
    </reaction>
</comment>
<dbReference type="CDD" id="cd07182">
    <property type="entry name" value="RNase_HII_bacteria_HII_like"/>
    <property type="match status" value="1"/>
</dbReference>
<sequence length="219" mass="23163">MKQAKRMTSPVRFAPQATLCFDVPGQLACGVDEAGRGPLAGSVVAAAVILDPARPIPGLDDSKKLSAKTRERLYGEIVRDALAYSIAEASVAEIDSLNILQATMLAMRRAVEGLSVTPDLAYIDGNRCPAIAVRAEAVVGGDALVPAISAASILAKVTRDRQLAMLHVAHPHYGFDAHMGYGTTQHLAALAKHGPCVHHRRSFAPVREAWARIEAGSAL</sequence>
<proteinExistence type="inferred from homology"/>
<dbReference type="PANTHER" id="PTHR10954">
    <property type="entry name" value="RIBONUCLEASE H2 SUBUNIT A"/>
    <property type="match status" value="1"/>
</dbReference>
<evidence type="ECO:0000256" key="14">
    <source>
        <dbReference type="HAMAP-Rule" id="MF_00052"/>
    </source>
</evidence>
<accession>A0A0F5JZ86</accession>
<comment type="caution">
    <text evidence="18">The sequence shown here is derived from an EMBL/GenBank/DDBJ whole genome shotgun (WGS) entry which is preliminary data.</text>
</comment>
<dbReference type="InterPro" id="IPR024567">
    <property type="entry name" value="RNase_HII/HIII_dom"/>
</dbReference>
<dbReference type="PROSITE" id="PS51975">
    <property type="entry name" value="RNASE_H_2"/>
    <property type="match status" value="1"/>
</dbReference>
<dbReference type="InterPro" id="IPR012337">
    <property type="entry name" value="RNaseH-like_sf"/>
</dbReference>
<comment type="subcellular location">
    <subcellularLocation>
        <location evidence="4 14">Cytoplasm</location>
    </subcellularLocation>
</comment>
<dbReference type="GO" id="GO:0004523">
    <property type="term" value="F:RNA-DNA hybrid ribonuclease activity"/>
    <property type="evidence" value="ECO:0007669"/>
    <property type="project" value="UniProtKB-UniRule"/>
</dbReference>
<feature type="binding site" evidence="14 15">
    <location>
        <position position="124"/>
    </location>
    <ligand>
        <name>a divalent metal cation</name>
        <dbReference type="ChEBI" id="CHEBI:60240"/>
    </ligand>
</feature>
<dbReference type="OrthoDB" id="9803420at2"/>
<keyword evidence="10 14" id="KW-0479">Metal-binding</keyword>
<dbReference type="InterPro" id="IPR001352">
    <property type="entry name" value="RNase_HII/HIII"/>
</dbReference>
<dbReference type="NCBIfam" id="NF000596">
    <property type="entry name" value="PRK00015.1-4"/>
    <property type="match status" value="1"/>
</dbReference>
<gene>
    <name evidence="14" type="primary">rnhB</name>
    <name evidence="18" type="ORF">WM40_13255</name>
</gene>
<comment type="function">
    <text evidence="3 14 16">Endonuclease that specifically degrades the RNA of RNA-DNA hybrids.</text>
</comment>
<evidence type="ECO:0000256" key="11">
    <source>
        <dbReference type="ARBA" id="ARBA00022759"/>
    </source>
</evidence>
<name>A0A0F5JZ86_9BURK</name>
<dbReference type="HAMAP" id="MF_00052_B">
    <property type="entry name" value="RNase_HII_B"/>
    <property type="match status" value="1"/>
</dbReference>
<dbReference type="STRING" id="28092.WM40_13255"/>
<protein>
    <recommendedName>
        <fullName evidence="7 14">Ribonuclease HII</fullName>
        <shortName evidence="14">RNase HII</shortName>
        <ecNumber evidence="6 14">3.1.26.4</ecNumber>
    </recommendedName>
</protein>
<dbReference type="InterPro" id="IPR022898">
    <property type="entry name" value="RNase_HII"/>
</dbReference>
<keyword evidence="12 14" id="KW-0378">Hydrolase</keyword>
<dbReference type="SUPFAM" id="SSF53098">
    <property type="entry name" value="Ribonuclease H-like"/>
    <property type="match status" value="1"/>
</dbReference>
<evidence type="ECO:0000256" key="16">
    <source>
        <dbReference type="RuleBase" id="RU003515"/>
    </source>
</evidence>
<dbReference type="GO" id="GO:0005737">
    <property type="term" value="C:cytoplasm"/>
    <property type="evidence" value="ECO:0007669"/>
    <property type="project" value="UniProtKB-SubCell"/>
</dbReference>
<evidence type="ECO:0000313" key="18">
    <source>
        <dbReference type="EMBL" id="KKB63191.1"/>
    </source>
</evidence>
<dbReference type="EC" id="3.1.26.4" evidence="6 14"/>
<evidence type="ECO:0000256" key="8">
    <source>
        <dbReference type="ARBA" id="ARBA00022490"/>
    </source>
</evidence>
<keyword evidence="11 14" id="KW-0255">Endonuclease</keyword>
<dbReference type="GO" id="GO:0006298">
    <property type="term" value="P:mismatch repair"/>
    <property type="evidence" value="ECO:0007669"/>
    <property type="project" value="TreeGrafter"/>
</dbReference>
<evidence type="ECO:0000256" key="2">
    <source>
        <dbReference type="ARBA" id="ARBA00001946"/>
    </source>
</evidence>
<dbReference type="PANTHER" id="PTHR10954:SF18">
    <property type="entry name" value="RIBONUCLEASE HII"/>
    <property type="match status" value="1"/>
</dbReference>
<evidence type="ECO:0000256" key="4">
    <source>
        <dbReference type="ARBA" id="ARBA00004496"/>
    </source>
</evidence>
<evidence type="ECO:0000256" key="7">
    <source>
        <dbReference type="ARBA" id="ARBA00019179"/>
    </source>
</evidence>
<evidence type="ECO:0000256" key="9">
    <source>
        <dbReference type="ARBA" id="ARBA00022722"/>
    </source>
</evidence>
<comment type="similarity">
    <text evidence="5 14 16">Belongs to the RNase HII family.</text>
</comment>
<comment type="cofactor">
    <cofactor evidence="2">
        <name>Mg(2+)</name>
        <dbReference type="ChEBI" id="CHEBI:18420"/>
    </cofactor>
</comment>
<dbReference type="FunFam" id="3.30.420.10:FF:000006">
    <property type="entry name" value="Ribonuclease HII"/>
    <property type="match status" value="1"/>
</dbReference>
<dbReference type="GO" id="GO:0032299">
    <property type="term" value="C:ribonuclease H2 complex"/>
    <property type="evidence" value="ECO:0007669"/>
    <property type="project" value="TreeGrafter"/>
</dbReference>
<evidence type="ECO:0000259" key="17">
    <source>
        <dbReference type="PROSITE" id="PS51975"/>
    </source>
</evidence>
<dbReference type="PATRIC" id="fig|28092.6.peg.3118"/>
<keyword evidence="19" id="KW-1185">Reference proteome</keyword>
<dbReference type="GO" id="GO:0030145">
    <property type="term" value="F:manganese ion binding"/>
    <property type="evidence" value="ECO:0007669"/>
    <property type="project" value="UniProtKB-UniRule"/>
</dbReference>
<feature type="domain" description="RNase H type-2" evidence="17">
    <location>
        <begin position="26"/>
        <end position="215"/>
    </location>
</feature>
<dbReference type="AlphaFoldDB" id="A0A0F5JZ86"/>
<evidence type="ECO:0000256" key="1">
    <source>
        <dbReference type="ARBA" id="ARBA00000077"/>
    </source>
</evidence>
<evidence type="ECO:0000256" key="5">
    <source>
        <dbReference type="ARBA" id="ARBA00007383"/>
    </source>
</evidence>